<organism evidence="2 3">
    <name type="scientific">Kwoniella shandongensis</name>
    <dbReference type="NCBI Taxonomy" id="1734106"/>
    <lineage>
        <taxon>Eukaryota</taxon>
        <taxon>Fungi</taxon>
        <taxon>Dikarya</taxon>
        <taxon>Basidiomycota</taxon>
        <taxon>Agaricomycotina</taxon>
        <taxon>Tremellomycetes</taxon>
        <taxon>Tremellales</taxon>
        <taxon>Cryptococcaceae</taxon>
        <taxon>Kwoniella</taxon>
    </lineage>
</organism>
<feature type="compositionally biased region" description="Low complexity" evidence="1">
    <location>
        <begin position="40"/>
        <end position="62"/>
    </location>
</feature>
<feature type="compositionally biased region" description="Basic and acidic residues" evidence="1">
    <location>
        <begin position="269"/>
        <end position="282"/>
    </location>
</feature>
<feature type="region of interest" description="Disordered" evidence="1">
    <location>
        <begin position="319"/>
        <end position="648"/>
    </location>
</feature>
<feature type="compositionally biased region" description="Basic and acidic residues" evidence="1">
    <location>
        <begin position="352"/>
        <end position="363"/>
    </location>
</feature>
<feature type="compositionally biased region" description="Low complexity" evidence="1">
    <location>
        <begin position="98"/>
        <end position="112"/>
    </location>
</feature>
<feature type="compositionally biased region" description="Basic and acidic residues" evidence="1">
    <location>
        <begin position="413"/>
        <end position="427"/>
    </location>
</feature>
<evidence type="ECO:0000313" key="2">
    <source>
        <dbReference type="EMBL" id="WWD15987.1"/>
    </source>
</evidence>
<feature type="compositionally biased region" description="Polar residues" evidence="1">
    <location>
        <begin position="118"/>
        <end position="143"/>
    </location>
</feature>
<gene>
    <name evidence="2" type="ORF">CI109_100411</name>
</gene>
<evidence type="ECO:0000313" key="3">
    <source>
        <dbReference type="Proteomes" id="UP000322225"/>
    </source>
</evidence>
<feature type="region of interest" description="Disordered" evidence="1">
    <location>
        <begin position="1"/>
        <end position="22"/>
    </location>
</feature>
<dbReference type="RefSeq" id="XP_031862733.2">
    <property type="nucleotide sequence ID" value="XM_032002926.2"/>
</dbReference>
<proteinExistence type="predicted"/>
<dbReference type="PANTHER" id="PTHR28307">
    <property type="entry name" value="PROTEIN PAL1"/>
    <property type="match status" value="1"/>
</dbReference>
<dbReference type="InterPro" id="IPR013226">
    <property type="entry name" value="Pal1"/>
</dbReference>
<feature type="compositionally biased region" description="Polar residues" evidence="1">
    <location>
        <begin position="558"/>
        <end position="571"/>
    </location>
</feature>
<feature type="compositionally biased region" description="Acidic residues" evidence="1">
    <location>
        <begin position="628"/>
        <end position="638"/>
    </location>
</feature>
<dbReference type="GeneID" id="43587045"/>
<dbReference type="Pfam" id="PF08316">
    <property type="entry name" value="Pal1"/>
    <property type="match status" value="1"/>
</dbReference>
<evidence type="ECO:0008006" key="4">
    <source>
        <dbReference type="Google" id="ProtNLM"/>
    </source>
</evidence>
<sequence length="746" mass="78888">MPPPQIPPKDRSSFLSPSSTSASYINSDLADAVRDSVQIRSTSSASNSNQNSVSSRRSVLVNQDGGTGYTHNNNTSRAPLPPSLDPLVPRRTPSPHIPSAGAFDFSSSSDPSRLSVIDGNNDNVFQPTHSYSHSSPDMSTISGGQPALPSTRMQQITTAEVPRNPFEEDEIEPPPIESGRYRPPQGTGHNPKGSLGLGVEGVGEVPPSRTKFVRAHTGASTSISSSANLLGPSSPTGPRTRTRRSMSSDSYAFNAEPPAVKELTAGQRKALEDKKGSRHADVIDTWDPTGLGSAMWHHAGPYDAAAPSRNANLPRAKAPMQAFNKPPVQSPPRTTPTTISLSAPPAPPAKDIPVDGNDREKQQARRSQYGARQGIPAANRRVSGGGLTGQYSTSMPASGGYFPDMSEQVDEAEQARRERQREREAKRRALKAAWGMDDPEPFEDFGSSPNDGTIDIAQDLYSPESVSAPLPGGKPMRSPGLRLGLGGGQRSPPIKENSTSPTSEHAPPTSRSGQISAIGAGPGGIKRTKSLMQKIKTMRESPNMRGNSPKPYSPGEQVPTSYSGNSATSTIVEGVSDGQLVNDKKGRPNFFSRHSTGRNSPQKQGSGASSDASVTVTAPPLPVAATQFDDDPLDDSETIPDATGSGFVLVESPSSKARAMRALRKERQASVSQSIDITPAPGVSAVPANRVKHLPAPPVAPVIPDFNDLLKPGRGSPVYEGAPGNGGDVLKRKTSMVKKLRDRMAK</sequence>
<feature type="region of interest" description="Disordered" evidence="1">
    <location>
        <begin position="37"/>
        <end position="283"/>
    </location>
</feature>
<name>A0AAJ8MUM6_9TREE</name>
<dbReference type="PANTHER" id="PTHR28307:SF2">
    <property type="entry name" value="PROTEIN PAL1"/>
    <property type="match status" value="1"/>
</dbReference>
<keyword evidence="3" id="KW-1185">Reference proteome</keyword>
<dbReference type="AlphaFoldDB" id="A0AAJ8MUM6"/>
<feature type="compositionally biased region" description="Polar residues" evidence="1">
    <location>
        <begin position="496"/>
        <end position="515"/>
    </location>
</feature>
<reference evidence="2" key="1">
    <citation type="submission" date="2017-08" db="EMBL/GenBank/DDBJ databases">
        <authorList>
            <person name="Cuomo C."/>
            <person name="Billmyre B."/>
            <person name="Heitman J."/>
        </authorList>
    </citation>
    <scope>NUCLEOTIDE SEQUENCE</scope>
    <source>
        <strain evidence="2">CBS 12478</strain>
    </source>
</reference>
<evidence type="ECO:0000256" key="1">
    <source>
        <dbReference type="SAM" id="MobiDB-lite"/>
    </source>
</evidence>
<dbReference type="Proteomes" id="UP000322225">
    <property type="component" value="Chromosome 1"/>
</dbReference>
<feature type="compositionally biased region" description="Polar residues" evidence="1">
    <location>
        <begin position="218"/>
        <end position="228"/>
    </location>
</feature>
<dbReference type="EMBL" id="CP144051">
    <property type="protein sequence ID" value="WWD15987.1"/>
    <property type="molecule type" value="Genomic_DNA"/>
</dbReference>
<dbReference type="KEGG" id="ksn:43587045"/>
<reference evidence="2" key="2">
    <citation type="submission" date="2024-01" db="EMBL/GenBank/DDBJ databases">
        <title>Comparative genomics of Cryptococcus and Kwoniella reveals pathogenesis evolution and contrasting modes of karyotype evolution via chromosome fusion or intercentromeric recombination.</title>
        <authorList>
            <person name="Coelho M.A."/>
            <person name="David-Palma M."/>
            <person name="Shea T."/>
            <person name="Bowers K."/>
            <person name="McGinley-Smith S."/>
            <person name="Mohammad A.W."/>
            <person name="Gnirke A."/>
            <person name="Yurkov A.M."/>
            <person name="Nowrousian M."/>
            <person name="Sun S."/>
            <person name="Cuomo C.A."/>
            <person name="Heitman J."/>
        </authorList>
    </citation>
    <scope>NUCLEOTIDE SEQUENCE</scope>
    <source>
        <strain evidence="2">CBS 12478</strain>
    </source>
</reference>
<feature type="compositionally biased region" description="Polar residues" evidence="1">
    <location>
        <begin position="592"/>
        <end position="616"/>
    </location>
</feature>
<accession>A0AAJ8MUM6</accession>
<protein>
    <recommendedName>
        <fullName evidence="4">Pal1 cell morphology protein</fullName>
    </recommendedName>
</protein>
<dbReference type="GO" id="GO:0005737">
    <property type="term" value="C:cytoplasm"/>
    <property type="evidence" value="ECO:0007669"/>
    <property type="project" value="TreeGrafter"/>
</dbReference>
<feature type="compositionally biased region" description="Low complexity" evidence="1">
    <location>
        <begin position="13"/>
        <end position="22"/>
    </location>
</feature>